<keyword evidence="6 8" id="KW-1133">Transmembrane helix</keyword>
<reference evidence="10 11" key="1">
    <citation type="submission" date="2022-10" db="EMBL/GenBank/DDBJ databases">
        <title>Defluviimonas sp. nov., isolated from ocean surface sediments.</title>
        <authorList>
            <person name="He W."/>
            <person name="Wang L."/>
            <person name="Zhang D.-F."/>
        </authorList>
    </citation>
    <scope>NUCLEOTIDE SEQUENCE [LARGE SCALE GENOMIC DNA]</scope>
    <source>
        <strain evidence="10 11">WL0050</strain>
    </source>
</reference>
<dbReference type="PANTHER" id="PTHR33908">
    <property type="entry name" value="MANNOSYLTRANSFERASE YKCB-RELATED"/>
    <property type="match status" value="1"/>
</dbReference>
<feature type="transmembrane region" description="Helical" evidence="8">
    <location>
        <begin position="238"/>
        <end position="264"/>
    </location>
</feature>
<organism evidence="10 11">
    <name type="scientific">Albidovulum litorale</name>
    <dbReference type="NCBI Taxonomy" id="2984134"/>
    <lineage>
        <taxon>Bacteria</taxon>
        <taxon>Pseudomonadati</taxon>
        <taxon>Pseudomonadota</taxon>
        <taxon>Alphaproteobacteria</taxon>
        <taxon>Rhodobacterales</taxon>
        <taxon>Paracoccaceae</taxon>
        <taxon>Albidovulum</taxon>
    </lineage>
</organism>
<dbReference type="RefSeq" id="WP_263740992.1">
    <property type="nucleotide sequence ID" value="NZ_JAOWKZ010000004.1"/>
</dbReference>
<comment type="caution">
    <text evidence="10">The sequence shown here is derived from an EMBL/GenBank/DDBJ whole genome shotgun (WGS) entry which is preliminary data.</text>
</comment>
<dbReference type="Pfam" id="PF13231">
    <property type="entry name" value="PMT_2"/>
    <property type="match status" value="1"/>
</dbReference>
<evidence type="ECO:0000259" key="9">
    <source>
        <dbReference type="Pfam" id="PF13231"/>
    </source>
</evidence>
<evidence type="ECO:0000256" key="8">
    <source>
        <dbReference type="SAM" id="Phobius"/>
    </source>
</evidence>
<accession>A0ABT2ZRT8</accession>
<evidence type="ECO:0000256" key="5">
    <source>
        <dbReference type="ARBA" id="ARBA00022692"/>
    </source>
</evidence>
<feature type="transmembrane region" description="Helical" evidence="8">
    <location>
        <begin position="199"/>
        <end position="218"/>
    </location>
</feature>
<keyword evidence="5 8" id="KW-0812">Transmembrane</keyword>
<evidence type="ECO:0000313" key="10">
    <source>
        <dbReference type="EMBL" id="MCV2873757.1"/>
    </source>
</evidence>
<name>A0ABT2ZRT8_9RHOB</name>
<feature type="transmembrane region" description="Helical" evidence="8">
    <location>
        <begin position="126"/>
        <end position="144"/>
    </location>
</feature>
<feature type="transmembrane region" description="Helical" evidence="8">
    <location>
        <begin position="59"/>
        <end position="81"/>
    </location>
</feature>
<comment type="subcellular location">
    <subcellularLocation>
        <location evidence="1">Cell membrane</location>
        <topology evidence="1">Multi-pass membrane protein</topology>
    </subcellularLocation>
</comment>
<evidence type="ECO:0000256" key="6">
    <source>
        <dbReference type="ARBA" id="ARBA00022989"/>
    </source>
</evidence>
<keyword evidence="7 8" id="KW-0472">Membrane</keyword>
<keyword evidence="4 10" id="KW-0808">Transferase</keyword>
<sequence length="457" mass="50115">MQRDGTITTGLWFGIFCAYFAVQAILRISVLGPALELDEAEAFWFSRDLALGYGAQPPLYFWLQWIAFELFGQSVIGLTVLKNLILAATSVAVFAVFRPFVPPAIAGAAALSLGLLPEISWEAQRALTHSALVLLMSALTLLAVRRAMEDGRWGSCVLLGLTLGFGMLSKHNYHLLWVAIALAVVTDRRMRAAMNWPRLLLSAAIAVLMVLPYVYWVIGHPERATGSVQKLGLTDFGFFAARLQGIADLVSMLVGFFALAILWLAPAVILKRKHLRPESSDQARFLCRVVVSAFIIVLLLVVVGGVTNIRGRWIMPLLWPAVPLFVVALWPLLSARGRQYLTVSFGALWLVVMAALTMVTSYRDADFRMAYTQLPENLPIICAQTWVLGNLAMIAPDRPVYMVSDDDIPTGEAILIAPVGGMAQLTRDLGYGQDVTVAPLDLGPAKLSRVFEYAVID</sequence>
<dbReference type="Proteomes" id="UP001652564">
    <property type="component" value="Unassembled WGS sequence"/>
</dbReference>
<evidence type="ECO:0000256" key="2">
    <source>
        <dbReference type="ARBA" id="ARBA00022475"/>
    </source>
</evidence>
<gene>
    <name evidence="10" type="ORF">OEZ71_15770</name>
</gene>
<evidence type="ECO:0000256" key="3">
    <source>
        <dbReference type="ARBA" id="ARBA00022676"/>
    </source>
</evidence>
<evidence type="ECO:0000256" key="1">
    <source>
        <dbReference type="ARBA" id="ARBA00004651"/>
    </source>
</evidence>
<feature type="transmembrane region" description="Helical" evidence="8">
    <location>
        <begin position="285"/>
        <end position="307"/>
    </location>
</feature>
<evidence type="ECO:0000256" key="7">
    <source>
        <dbReference type="ARBA" id="ARBA00023136"/>
    </source>
</evidence>
<dbReference type="EC" id="2.4.-.-" evidence="10"/>
<feature type="transmembrane region" description="Helical" evidence="8">
    <location>
        <begin position="93"/>
        <end position="114"/>
    </location>
</feature>
<proteinExistence type="predicted"/>
<protein>
    <submittedName>
        <fullName evidence="10">Glycosyltransferase family 39 protein</fullName>
        <ecNumber evidence="10">2.4.-.-</ecNumber>
    </submittedName>
</protein>
<keyword evidence="3 10" id="KW-0328">Glycosyltransferase</keyword>
<dbReference type="InterPro" id="IPR050297">
    <property type="entry name" value="LipidA_mod_glycosyltrf_83"/>
</dbReference>
<keyword evidence="11" id="KW-1185">Reference proteome</keyword>
<keyword evidence="2" id="KW-1003">Cell membrane</keyword>
<dbReference type="PANTHER" id="PTHR33908:SF11">
    <property type="entry name" value="MEMBRANE PROTEIN"/>
    <property type="match status" value="1"/>
</dbReference>
<feature type="domain" description="Glycosyltransferase RgtA/B/C/D-like" evidence="9">
    <location>
        <begin position="56"/>
        <end position="216"/>
    </location>
</feature>
<dbReference type="GO" id="GO:0016757">
    <property type="term" value="F:glycosyltransferase activity"/>
    <property type="evidence" value="ECO:0007669"/>
    <property type="project" value="UniProtKB-KW"/>
</dbReference>
<feature type="transmembrane region" description="Helical" evidence="8">
    <location>
        <begin position="12"/>
        <end position="35"/>
    </location>
</feature>
<evidence type="ECO:0000256" key="4">
    <source>
        <dbReference type="ARBA" id="ARBA00022679"/>
    </source>
</evidence>
<feature type="transmembrane region" description="Helical" evidence="8">
    <location>
        <begin position="313"/>
        <end position="333"/>
    </location>
</feature>
<evidence type="ECO:0000313" key="11">
    <source>
        <dbReference type="Proteomes" id="UP001652564"/>
    </source>
</evidence>
<dbReference type="InterPro" id="IPR038731">
    <property type="entry name" value="RgtA/B/C-like"/>
</dbReference>
<dbReference type="EMBL" id="JAOWKZ010000004">
    <property type="protein sequence ID" value="MCV2873757.1"/>
    <property type="molecule type" value="Genomic_DNA"/>
</dbReference>
<feature type="transmembrane region" description="Helical" evidence="8">
    <location>
        <begin position="340"/>
        <end position="358"/>
    </location>
</feature>